<proteinExistence type="predicted"/>
<sequence length="295" mass="33546">MKEGMEQPGSHGHGCPVGCEYCVITKVESRRSLWNERTLLGINKAVTILNPPPDLRNEDAKREFYEFPPELLRGDFVGFNAISDPFWPRFKNELEWFLEKVAPEAKAVTCVTKWSPSVRLLDRLAEIPNFRLIVSITGLDGLERTKTVQRLALLDAAKQRGIKAFPIIHPYIAGMSDLSFLPHLKELGYDEVDVKGLRYSHDTMSSWMPSEGRVLYEGTNESEVLPEDGWREKVENAGIKLSGLKSWYRRDFESLTPHLSREEAEGLVSQILERANVTSSDTDQAVLDEAIKRRM</sequence>
<dbReference type="STRING" id="1802424.A2480_02245"/>
<dbReference type="AlphaFoldDB" id="A0A1F7WFQ6"/>
<accession>A0A1F7WFQ6</accession>
<gene>
    <name evidence="1" type="ORF">A2480_02245</name>
</gene>
<name>A0A1F7WFQ6_9BACT</name>
<evidence type="ECO:0008006" key="3">
    <source>
        <dbReference type="Google" id="ProtNLM"/>
    </source>
</evidence>
<evidence type="ECO:0000313" key="1">
    <source>
        <dbReference type="EMBL" id="OGM01367.1"/>
    </source>
</evidence>
<dbReference type="EMBL" id="MGFG01000009">
    <property type="protein sequence ID" value="OGM01367.1"/>
    <property type="molecule type" value="Genomic_DNA"/>
</dbReference>
<protein>
    <recommendedName>
        <fullName evidence="3">Radical SAM core domain-containing protein</fullName>
    </recommendedName>
</protein>
<reference evidence="1 2" key="1">
    <citation type="journal article" date="2016" name="Nat. Commun.">
        <title>Thousands of microbial genomes shed light on interconnected biogeochemical processes in an aquifer system.</title>
        <authorList>
            <person name="Anantharaman K."/>
            <person name="Brown C.T."/>
            <person name="Hug L.A."/>
            <person name="Sharon I."/>
            <person name="Castelle C.J."/>
            <person name="Probst A.J."/>
            <person name="Thomas B.C."/>
            <person name="Singh A."/>
            <person name="Wilkins M.J."/>
            <person name="Karaoz U."/>
            <person name="Brodie E.L."/>
            <person name="Williams K.H."/>
            <person name="Hubbard S.S."/>
            <person name="Banfield J.F."/>
        </authorList>
    </citation>
    <scope>NUCLEOTIDE SEQUENCE [LARGE SCALE GENOMIC DNA]</scope>
</reference>
<organism evidence="1 2">
    <name type="scientific">Candidatus Uhrbacteria bacterium RIFOXYC2_FULL_47_19</name>
    <dbReference type="NCBI Taxonomy" id="1802424"/>
    <lineage>
        <taxon>Bacteria</taxon>
        <taxon>Candidatus Uhriibacteriota</taxon>
    </lineage>
</organism>
<comment type="caution">
    <text evidence="1">The sequence shown here is derived from an EMBL/GenBank/DDBJ whole genome shotgun (WGS) entry which is preliminary data.</text>
</comment>
<evidence type="ECO:0000313" key="2">
    <source>
        <dbReference type="Proteomes" id="UP000176988"/>
    </source>
</evidence>
<dbReference type="Proteomes" id="UP000176988">
    <property type="component" value="Unassembled WGS sequence"/>
</dbReference>